<reference evidence="14 15" key="1">
    <citation type="submission" date="2019-12" db="EMBL/GenBank/DDBJ databases">
        <title>The draft genomic sequence of strain Chitinophaga oryziterrae JCM 16595.</title>
        <authorList>
            <person name="Zhang X."/>
        </authorList>
    </citation>
    <scope>NUCLEOTIDE SEQUENCE [LARGE SCALE GENOMIC DNA]</scope>
    <source>
        <strain evidence="14 15">JCM 16595</strain>
    </source>
</reference>
<evidence type="ECO:0000256" key="6">
    <source>
        <dbReference type="ARBA" id="ARBA00023136"/>
    </source>
</evidence>
<dbReference type="Pfam" id="PF13623">
    <property type="entry name" value="SurA_N_2"/>
    <property type="match status" value="1"/>
</dbReference>
<dbReference type="GO" id="GO:0005886">
    <property type="term" value="C:plasma membrane"/>
    <property type="evidence" value="ECO:0007669"/>
    <property type="project" value="UniProtKB-SubCell"/>
</dbReference>
<feature type="domain" description="PpiC" evidence="13">
    <location>
        <begin position="346"/>
        <end position="448"/>
    </location>
</feature>
<evidence type="ECO:0000256" key="8">
    <source>
        <dbReference type="ARBA" id="ARBA00038408"/>
    </source>
</evidence>
<evidence type="ECO:0000256" key="10">
    <source>
        <dbReference type="ARBA" id="ARBA00042775"/>
    </source>
</evidence>
<dbReference type="EMBL" id="WRXO01000005">
    <property type="protein sequence ID" value="MVT42450.1"/>
    <property type="molecule type" value="Genomic_DNA"/>
</dbReference>
<evidence type="ECO:0000313" key="14">
    <source>
        <dbReference type="EMBL" id="MVT42450.1"/>
    </source>
</evidence>
<keyword evidence="5 12" id="KW-1133">Transmembrane helix</keyword>
<keyword evidence="11" id="KW-0413">Isomerase</keyword>
<dbReference type="InterPro" id="IPR027304">
    <property type="entry name" value="Trigger_fact/SurA_dom_sf"/>
</dbReference>
<evidence type="ECO:0000259" key="13">
    <source>
        <dbReference type="PROSITE" id="PS50198"/>
    </source>
</evidence>
<dbReference type="SUPFAM" id="SSF54534">
    <property type="entry name" value="FKBP-like"/>
    <property type="match status" value="2"/>
</dbReference>
<dbReference type="InterPro" id="IPR046357">
    <property type="entry name" value="PPIase_dom_sf"/>
</dbReference>
<keyword evidence="11" id="KW-0697">Rotamase</keyword>
<dbReference type="Gene3D" id="1.10.4030.10">
    <property type="entry name" value="Porin chaperone SurA, peptide-binding domain"/>
    <property type="match status" value="1"/>
</dbReference>
<keyword evidence="15" id="KW-1185">Reference proteome</keyword>
<evidence type="ECO:0000256" key="4">
    <source>
        <dbReference type="ARBA" id="ARBA00022692"/>
    </source>
</evidence>
<dbReference type="Pfam" id="PF13616">
    <property type="entry name" value="Rotamase_3"/>
    <property type="match status" value="1"/>
</dbReference>
<dbReference type="PANTHER" id="PTHR47529:SF1">
    <property type="entry name" value="PERIPLASMIC CHAPERONE PPID"/>
    <property type="match status" value="1"/>
</dbReference>
<keyword evidence="4 12" id="KW-0812">Transmembrane</keyword>
<keyword evidence="6 12" id="KW-0472">Membrane</keyword>
<feature type="transmembrane region" description="Helical" evidence="12">
    <location>
        <begin position="12"/>
        <end position="33"/>
    </location>
</feature>
<keyword evidence="2" id="KW-1003">Cell membrane</keyword>
<dbReference type="InterPro" id="IPR000297">
    <property type="entry name" value="PPIase_PpiC"/>
</dbReference>
<dbReference type="RefSeq" id="WP_157301084.1">
    <property type="nucleotide sequence ID" value="NZ_BAAAZB010000002.1"/>
</dbReference>
<evidence type="ECO:0000256" key="3">
    <source>
        <dbReference type="ARBA" id="ARBA00022519"/>
    </source>
</evidence>
<keyword evidence="7" id="KW-0143">Chaperone</keyword>
<dbReference type="OrthoDB" id="9812372at2"/>
<dbReference type="GO" id="GO:0003755">
    <property type="term" value="F:peptidyl-prolyl cis-trans isomerase activity"/>
    <property type="evidence" value="ECO:0007669"/>
    <property type="project" value="UniProtKB-KW"/>
</dbReference>
<dbReference type="AlphaFoldDB" id="A0A6N8JB48"/>
<comment type="subcellular location">
    <subcellularLocation>
        <location evidence="1">Cell inner membrane</location>
        <topology evidence="1">Single-pass type II membrane protein</topology>
        <orientation evidence="1">Periplasmic side</orientation>
    </subcellularLocation>
</comment>
<accession>A0A6N8JB48</accession>
<dbReference type="InterPro" id="IPR052029">
    <property type="entry name" value="PpiD_chaperone"/>
</dbReference>
<evidence type="ECO:0000256" key="1">
    <source>
        <dbReference type="ARBA" id="ARBA00004382"/>
    </source>
</evidence>
<comment type="caution">
    <text evidence="14">The sequence shown here is derived from an EMBL/GenBank/DDBJ whole genome shotgun (WGS) entry which is preliminary data.</text>
</comment>
<dbReference type="SUPFAM" id="SSF109998">
    <property type="entry name" value="Triger factor/SurA peptide-binding domain-like"/>
    <property type="match status" value="1"/>
</dbReference>
<evidence type="ECO:0000256" key="12">
    <source>
        <dbReference type="SAM" id="Phobius"/>
    </source>
</evidence>
<evidence type="ECO:0000256" key="2">
    <source>
        <dbReference type="ARBA" id="ARBA00022475"/>
    </source>
</evidence>
<gene>
    <name evidence="14" type="ORF">GO495_17790</name>
</gene>
<dbReference type="Gene3D" id="3.10.50.40">
    <property type="match status" value="2"/>
</dbReference>
<name>A0A6N8JB48_9BACT</name>
<evidence type="ECO:0000256" key="9">
    <source>
        <dbReference type="ARBA" id="ARBA00040743"/>
    </source>
</evidence>
<evidence type="ECO:0000256" key="5">
    <source>
        <dbReference type="ARBA" id="ARBA00022989"/>
    </source>
</evidence>
<comment type="similarity">
    <text evidence="8">Belongs to the PpiD chaperone family.</text>
</comment>
<sequence length="707" mass="78642">MSVIQKIRDKYAVVIVVVICLAIVSFLLQDAFFGKSSMMRRSTSVGKVNGEELDISEYQQRIEEAVNRYRQQAPNGNVNEQTRQYAREQVWNDFLNEQIMNAQYDKLGIQVTEAEVVDQFNGKNPNPVVVQQFTDPKTGQFDRAQMQQALQSIGQDQTGRMRTALQQLEQYILKSRLQEKYTSLIKQAVYYPKWLAEQQTKDNAQFASLSYVSVPYASIADSTIKVGDDELQKYIDNHKALFKTQEARKVEYISFDALPSSADTAVALKSLFEAKAELDTTSAADIENFIKRNSDIAYFDGYVSKKALMVPQKDTIANLPVGTVFGPYYDNNLIVFAKMIDRKTMPDSVKVRHILIATKNQQGAGLPDSIAKNRIDSIERAVKGGADFKALVEQYSDDPGSKATGGEYDITPATPFVKEFKDFAMESPKGKIGVVKTQFGYHLIEILDQKNIGPAIKVAYLGKPVDASKETDSRAYAAANEFASQNHDQKAFEKTIQEKGLNKRIADNLRPMDFVIPGVGQARELVRWAYDAKQGDVSNVFTFEDKYVVAVLNGIRKEGTASIDEVRPQVEAEVRKAKKADQIIEKLKSPASLEAAAKAVSQPEMKADGINFGTPFIASMGFEPRVVGAAFNKAWGPAKVSAPIEGNGGVYIIRVDAYQPNTQPQDPAGTARAYEQGIKSMLDGQSGQLFEVLKKLNKVEDNRAKFF</sequence>
<proteinExistence type="inferred from homology"/>
<dbReference type="Proteomes" id="UP000468388">
    <property type="component" value="Unassembled WGS sequence"/>
</dbReference>
<evidence type="ECO:0000313" key="15">
    <source>
        <dbReference type="Proteomes" id="UP000468388"/>
    </source>
</evidence>
<dbReference type="PROSITE" id="PS50198">
    <property type="entry name" value="PPIC_PPIASE_2"/>
    <property type="match status" value="1"/>
</dbReference>
<dbReference type="PANTHER" id="PTHR47529">
    <property type="entry name" value="PEPTIDYL-PROLYL CIS-TRANS ISOMERASE D"/>
    <property type="match status" value="1"/>
</dbReference>
<keyword evidence="3" id="KW-0997">Cell inner membrane</keyword>
<protein>
    <recommendedName>
        <fullName evidence="9">Periplasmic chaperone PpiD</fullName>
    </recommendedName>
    <alternativeName>
        <fullName evidence="10">Periplasmic folding chaperone</fullName>
    </alternativeName>
</protein>
<evidence type="ECO:0000256" key="7">
    <source>
        <dbReference type="ARBA" id="ARBA00023186"/>
    </source>
</evidence>
<organism evidence="14 15">
    <name type="scientific">Chitinophaga oryziterrae</name>
    <dbReference type="NCBI Taxonomy" id="1031224"/>
    <lineage>
        <taxon>Bacteria</taxon>
        <taxon>Pseudomonadati</taxon>
        <taxon>Bacteroidota</taxon>
        <taxon>Chitinophagia</taxon>
        <taxon>Chitinophagales</taxon>
        <taxon>Chitinophagaceae</taxon>
        <taxon>Chitinophaga</taxon>
    </lineage>
</organism>
<evidence type="ECO:0000256" key="11">
    <source>
        <dbReference type="PROSITE-ProRule" id="PRU00278"/>
    </source>
</evidence>